<reference evidence="2" key="1">
    <citation type="submission" date="2020-04" db="EMBL/GenBank/DDBJ databases">
        <authorList>
            <person name="Alioto T."/>
            <person name="Alioto T."/>
            <person name="Gomez Garrido J."/>
        </authorList>
    </citation>
    <scope>NUCLEOTIDE SEQUENCE</scope>
    <source>
        <strain evidence="2">A484AB</strain>
    </source>
</reference>
<proteinExistence type="predicted"/>
<evidence type="ECO:0000256" key="1">
    <source>
        <dbReference type="SAM" id="MobiDB-lite"/>
    </source>
</evidence>
<evidence type="ECO:0000313" key="3">
    <source>
        <dbReference type="Proteomes" id="UP001152795"/>
    </source>
</evidence>
<dbReference type="EMBL" id="CACRXK020019855">
    <property type="protein sequence ID" value="CAB4034134.1"/>
    <property type="molecule type" value="Genomic_DNA"/>
</dbReference>
<dbReference type="Proteomes" id="UP001152795">
    <property type="component" value="Unassembled WGS sequence"/>
</dbReference>
<organism evidence="2 3">
    <name type="scientific">Paramuricea clavata</name>
    <name type="common">Red gorgonian</name>
    <name type="synonym">Violescent sea-whip</name>
    <dbReference type="NCBI Taxonomy" id="317549"/>
    <lineage>
        <taxon>Eukaryota</taxon>
        <taxon>Metazoa</taxon>
        <taxon>Cnidaria</taxon>
        <taxon>Anthozoa</taxon>
        <taxon>Octocorallia</taxon>
        <taxon>Malacalcyonacea</taxon>
        <taxon>Plexauridae</taxon>
        <taxon>Paramuricea</taxon>
    </lineage>
</organism>
<feature type="compositionally biased region" description="Polar residues" evidence="1">
    <location>
        <begin position="322"/>
        <end position="335"/>
    </location>
</feature>
<protein>
    <submittedName>
        <fullName evidence="2">Uncharacterized protein</fullName>
    </submittedName>
</protein>
<keyword evidence="3" id="KW-1185">Reference proteome</keyword>
<gene>
    <name evidence="2" type="ORF">PACLA_8A041843</name>
</gene>
<feature type="region of interest" description="Disordered" evidence="1">
    <location>
        <begin position="293"/>
        <end position="335"/>
    </location>
</feature>
<dbReference type="AlphaFoldDB" id="A0A7D9LPA4"/>
<accession>A0A7D9LPA4</accession>
<evidence type="ECO:0000313" key="2">
    <source>
        <dbReference type="EMBL" id="CAB4034134.1"/>
    </source>
</evidence>
<feature type="non-terminal residue" evidence="2">
    <location>
        <position position="1"/>
    </location>
</feature>
<feature type="region of interest" description="Disordered" evidence="1">
    <location>
        <begin position="22"/>
        <end position="46"/>
    </location>
</feature>
<name>A0A7D9LPA4_PARCT</name>
<sequence length="335" mass="37327">STSFNTFENSVKMCDQNIPVLNSRDTDGMTNSPHTQTSNVDQSSQTVDPNRKQCLCVDLLSEFDNMKINFEIILTRIDSLQSLANTEAICFSNDNIVHLESVLDGEASKSTKSEPTISLMEKEKNSEIEPLKSKIYSLDMKLEKCLKDYDAISNQSPIVIPQVPIVSPQSPIVQPQAPITPSLHVNKKNHDQTLELQIPCHDNKEFLNKLPLCDTQGFNCKQVNNLNETSLLPQHVMASCQSLESNSPILSNRSRKLLGKIPNGHRHGIYQSKTSNQETSLLLQHVNMSPCQPLESNSPLLSNRSKKSLGIIPNGHKHGICQSKTSSLRDFTQPQ</sequence>
<feature type="non-terminal residue" evidence="2">
    <location>
        <position position="335"/>
    </location>
</feature>
<comment type="caution">
    <text evidence="2">The sequence shown here is derived from an EMBL/GenBank/DDBJ whole genome shotgun (WGS) entry which is preliminary data.</text>
</comment>
<feature type="compositionally biased region" description="Polar residues" evidence="1">
    <location>
        <begin position="293"/>
        <end position="303"/>
    </location>
</feature>
<feature type="compositionally biased region" description="Polar residues" evidence="1">
    <location>
        <begin position="28"/>
        <end position="46"/>
    </location>
</feature>